<name>A0A6M5XZV7_9BACT</name>
<dbReference type="AlphaFoldDB" id="A0A6M5XZV7"/>
<dbReference type="SUPFAM" id="SSF46785">
    <property type="entry name" value="Winged helix' DNA-binding domain"/>
    <property type="match status" value="1"/>
</dbReference>
<dbReference type="EMBL" id="CP053435">
    <property type="protein sequence ID" value="QJW88087.1"/>
    <property type="molecule type" value="Genomic_DNA"/>
</dbReference>
<sequence>MGSTIPVIDQYLSQPDAFHPGVSLDNVIFSFHDHQLKILLIQLKGLHQWALPGGFIFKEEEVEQAAARILTGRTGLTDVFLQQFHVFSQRTRTLATMTRTMLEEEGHQLPKGHWLEQRFLTIGLYALVQYERVRPKPDEFSVACCWYDLNQLPELIFDHREIIQKALDSLRRHLNYQPVGYTLLPKEFPLKSLQAIYETILDRRLERSNFNRKILSYNILDRKDKLYTGASNKAPYLYSFNEERYFQALKQGLDKAF</sequence>
<dbReference type="Pfam" id="PF00293">
    <property type="entry name" value="NUDIX"/>
    <property type="match status" value="1"/>
</dbReference>
<feature type="domain" description="Nudix hydrolase" evidence="1">
    <location>
        <begin position="21"/>
        <end position="171"/>
    </location>
</feature>
<dbReference type="Pfam" id="PF21906">
    <property type="entry name" value="WHD_NrtR"/>
    <property type="match status" value="1"/>
</dbReference>
<gene>
    <name evidence="2" type="ORF">HNV11_01200</name>
</gene>
<dbReference type="Gene3D" id="1.10.10.10">
    <property type="entry name" value="Winged helix-like DNA-binding domain superfamily/Winged helix DNA-binding domain"/>
    <property type="match status" value="1"/>
</dbReference>
<accession>A0A6M5XZV7</accession>
<evidence type="ECO:0000313" key="2">
    <source>
        <dbReference type="EMBL" id="QJW88087.1"/>
    </source>
</evidence>
<dbReference type="CDD" id="cd18873">
    <property type="entry name" value="NUDIX_NadM_like"/>
    <property type="match status" value="1"/>
</dbReference>
<dbReference type="InterPro" id="IPR036388">
    <property type="entry name" value="WH-like_DNA-bd_sf"/>
</dbReference>
<keyword evidence="3" id="KW-1185">Reference proteome</keyword>
<dbReference type="InterPro" id="IPR036390">
    <property type="entry name" value="WH_DNA-bd_sf"/>
</dbReference>
<protein>
    <submittedName>
        <fullName evidence="2">NUDIX hydrolase</fullName>
    </submittedName>
</protein>
<organism evidence="2 3">
    <name type="scientific">Spirosoma taeanense</name>
    <dbReference type="NCBI Taxonomy" id="2735870"/>
    <lineage>
        <taxon>Bacteria</taxon>
        <taxon>Pseudomonadati</taxon>
        <taxon>Bacteroidota</taxon>
        <taxon>Cytophagia</taxon>
        <taxon>Cytophagales</taxon>
        <taxon>Cytophagaceae</taxon>
        <taxon>Spirosoma</taxon>
    </lineage>
</organism>
<dbReference type="PROSITE" id="PS51462">
    <property type="entry name" value="NUDIX"/>
    <property type="match status" value="1"/>
</dbReference>
<dbReference type="InterPro" id="IPR000086">
    <property type="entry name" value="NUDIX_hydrolase_dom"/>
</dbReference>
<dbReference type="Proteomes" id="UP000502756">
    <property type="component" value="Chromosome"/>
</dbReference>
<evidence type="ECO:0000313" key="3">
    <source>
        <dbReference type="Proteomes" id="UP000502756"/>
    </source>
</evidence>
<dbReference type="GO" id="GO:0016787">
    <property type="term" value="F:hydrolase activity"/>
    <property type="evidence" value="ECO:0007669"/>
    <property type="project" value="UniProtKB-KW"/>
</dbReference>
<dbReference type="Gene3D" id="3.90.79.10">
    <property type="entry name" value="Nucleoside Triphosphate Pyrophosphohydrolase"/>
    <property type="match status" value="1"/>
</dbReference>
<dbReference type="InterPro" id="IPR054105">
    <property type="entry name" value="WHD_NrtR"/>
</dbReference>
<evidence type="ECO:0000259" key="1">
    <source>
        <dbReference type="PROSITE" id="PS51462"/>
    </source>
</evidence>
<dbReference type="KEGG" id="stae:HNV11_01200"/>
<reference evidence="2 3" key="1">
    <citation type="submission" date="2020-05" db="EMBL/GenBank/DDBJ databases">
        <title>Genome sequencing of Spirosoma sp. TS118.</title>
        <authorList>
            <person name="Lee J.-H."/>
            <person name="Jeong S."/>
            <person name="Zhao L."/>
            <person name="Jung J.-H."/>
            <person name="Kim M.-K."/>
            <person name="Lim S."/>
        </authorList>
    </citation>
    <scope>NUCLEOTIDE SEQUENCE [LARGE SCALE GENOMIC DNA]</scope>
    <source>
        <strain evidence="2 3">TS118</strain>
    </source>
</reference>
<dbReference type="SUPFAM" id="SSF55811">
    <property type="entry name" value="Nudix"/>
    <property type="match status" value="1"/>
</dbReference>
<dbReference type="PANTHER" id="PTHR43736">
    <property type="entry name" value="ADP-RIBOSE PYROPHOSPHATASE"/>
    <property type="match status" value="1"/>
</dbReference>
<proteinExistence type="predicted"/>
<dbReference type="InterPro" id="IPR015797">
    <property type="entry name" value="NUDIX_hydrolase-like_dom_sf"/>
</dbReference>
<dbReference type="RefSeq" id="WP_171737919.1">
    <property type="nucleotide sequence ID" value="NZ_CP053435.1"/>
</dbReference>
<dbReference type="PANTHER" id="PTHR43736:SF4">
    <property type="entry name" value="SLR1690 PROTEIN"/>
    <property type="match status" value="1"/>
</dbReference>
<keyword evidence="2" id="KW-0378">Hydrolase</keyword>